<name>A0ACB9K1A8_9ASTR</name>
<accession>A0ACB9K1A8</accession>
<protein>
    <submittedName>
        <fullName evidence="1">Uncharacterized protein</fullName>
    </submittedName>
</protein>
<dbReference type="EMBL" id="CM042018">
    <property type="protein sequence ID" value="KAI3825964.1"/>
    <property type="molecule type" value="Genomic_DNA"/>
</dbReference>
<comment type="caution">
    <text evidence="1">The sequence shown here is derived from an EMBL/GenBank/DDBJ whole genome shotgun (WGS) entry which is preliminary data.</text>
</comment>
<reference evidence="2" key="1">
    <citation type="journal article" date="2022" name="Mol. Ecol. Resour.">
        <title>The genomes of chicory, endive, great burdock and yacon provide insights into Asteraceae palaeo-polyploidization history and plant inulin production.</title>
        <authorList>
            <person name="Fan W."/>
            <person name="Wang S."/>
            <person name="Wang H."/>
            <person name="Wang A."/>
            <person name="Jiang F."/>
            <person name="Liu H."/>
            <person name="Zhao H."/>
            <person name="Xu D."/>
            <person name="Zhang Y."/>
        </authorList>
    </citation>
    <scope>NUCLEOTIDE SEQUENCE [LARGE SCALE GENOMIC DNA]</scope>
    <source>
        <strain evidence="2">cv. Yunnan</strain>
    </source>
</reference>
<sequence>MHDFKYVQAEAVEEWSQGEWDFFADKCMEMGLDPENSIIYPEEDTEIDDVEDIDRFDSEHAVSHLKKLGSYLDPVMTKSPNRTFVSKEKLNMLPWLGMVRKAAWNQKREELRWWALNLKCWIHDKPIRSIGTVQKDGSKIRFRV</sequence>
<dbReference type="Proteomes" id="UP001056120">
    <property type="component" value="Linkage Group LG01"/>
</dbReference>
<reference evidence="1 2" key="2">
    <citation type="journal article" date="2022" name="Mol. Ecol. Resour.">
        <title>The genomes of chicory, endive, great burdock and yacon provide insights into Asteraceae paleo-polyploidization history and plant inulin production.</title>
        <authorList>
            <person name="Fan W."/>
            <person name="Wang S."/>
            <person name="Wang H."/>
            <person name="Wang A."/>
            <person name="Jiang F."/>
            <person name="Liu H."/>
            <person name="Zhao H."/>
            <person name="Xu D."/>
            <person name="Zhang Y."/>
        </authorList>
    </citation>
    <scope>NUCLEOTIDE SEQUENCE [LARGE SCALE GENOMIC DNA]</scope>
    <source>
        <strain evidence="2">cv. Yunnan</strain>
        <tissue evidence="1">Leaves</tissue>
    </source>
</reference>
<evidence type="ECO:0000313" key="1">
    <source>
        <dbReference type="EMBL" id="KAI3825964.1"/>
    </source>
</evidence>
<proteinExistence type="predicted"/>
<evidence type="ECO:0000313" key="2">
    <source>
        <dbReference type="Proteomes" id="UP001056120"/>
    </source>
</evidence>
<keyword evidence="2" id="KW-1185">Reference proteome</keyword>
<organism evidence="1 2">
    <name type="scientific">Smallanthus sonchifolius</name>
    <dbReference type="NCBI Taxonomy" id="185202"/>
    <lineage>
        <taxon>Eukaryota</taxon>
        <taxon>Viridiplantae</taxon>
        <taxon>Streptophyta</taxon>
        <taxon>Embryophyta</taxon>
        <taxon>Tracheophyta</taxon>
        <taxon>Spermatophyta</taxon>
        <taxon>Magnoliopsida</taxon>
        <taxon>eudicotyledons</taxon>
        <taxon>Gunneridae</taxon>
        <taxon>Pentapetalae</taxon>
        <taxon>asterids</taxon>
        <taxon>campanulids</taxon>
        <taxon>Asterales</taxon>
        <taxon>Asteraceae</taxon>
        <taxon>Asteroideae</taxon>
        <taxon>Heliantheae alliance</taxon>
        <taxon>Millerieae</taxon>
        <taxon>Smallanthus</taxon>
    </lineage>
</organism>
<gene>
    <name evidence="1" type="ORF">L1987_00002</name>
</gene>